<dbReference type="InterPro" id="IPR011009">
    <property type="entry name" value="Kinase-like_dom_sf"/>
</dbReference>
<organism evidence="2 3">
    <name type="scientific">Athelia psychrophila</name>
    <dbReference type="NCBI Taxonomy" id="1759441"/>
    <lineage>
        <taxon>Eukaryota</taxon>
        <taxon>Fungi</taxon>
        <taxon>Dikarya</taxon>
        <taxon>Basidiomycota</taxon>
        <taxon>Agaricomycotina</taxon>
        <taxon>Agaricomycetes</taxon>
        <taxon>Agaricomycetidae</taxon>
        <taxon>Atheliales</taxon>
        <taxon>Atheliaceae</taxon>
        <taxon>Athelia</taxon>
    </lineage>
</organism>
<proteinExistence type="predicted"/>
<dbReference type="InterPro" id="IPR001245">
    <property type="entry name" value="Ser-Thr/Tyr_kinase_cat_dom"/>
</dbReference>
<feature type="domain" description="Protein kinase" evidence="1">
    <location>
        <begin position="71"/>
        <end position="357"/>
    </location>
</feature>
<evidence type="ECO:0000313" key="3">
    <source>
        <dbReference type="Proteomes" id="UP000076532"/>
    </source>
</evidence>
<dbReference type="PROSITE" id="PS00109">
    <property type="entry name" value="PROTEIN_KINASE_TYR"/>
    <property type="match status" value="1"/>
</dbReference>
<evidence type="ECO:0000313" key="2">
    <source>
        <dbReference type="EMBL" id="KZP29464.1"/>
    </source>
</evidence>
<dbReference type="InterPro" id="IPR051681">
    <property type="entry name" value="Ser/Thr_Kinases-Pseudokinases"/>
</dbReference>
<dbReference type="OrthoDB" id="4062651at2759"/>
<accession>A0A166SHS3</accession>
<dbReference type="Proteomes" id="UP000076532">
    <property type="component" value="Unassembled WGS sequence"/>
</dbReference>
<reference evidence="2 3" key="1">
    <citation type="journal article" date="2016" name="Mol. Biol. Evol.">
        <title>Comparative Genomics of Early-Diverging Mushroom-Forming Fungi Provides Insights into the Origins of Lignocellulose Decay Capabilities.</title>
        <authorList>
            <person name="Nagy L.G."/>
            <person name="Riley R."/>
            <person name="Tritt A."/>
            <person name="Adam C."/>
            <person name="Daum C."/>
            <person name="Floudas D."/>
            <person name="Sun H."/>
            <person name="Yadav J.S."/>
            <person name="Pangilinan J."/>
            <person name="Larsson K.H."/>
            <person name="Matsuura K."/>
            <person name="Barry K."/>
            <person name="Labutti K."/>
            <person name="Kuo R."/>
            <person name="Ohm R.A."/>
            <person name="Bhattacharya S.S."/>
            <person name="Shirouzu T."/>
            <person name="Yoshinaga Y."/>
            <person name="Martin F.M."/>
            <person name="Grigoriev I.V."/>
            <person name="Hibbett D.S."/>
        </authorList>
    </citation>
    <scope>NUCLEOTIDE SEQUENCE [LARGE SCALE GENOMIC DNA]</scope>
    <source>
        <strain evidence="2 3">CBS 109695</strain>
    </source>
</reference>
<dbReference type="AlphaFoldDB" id="A0A166SHS3"/>
<sequence>MVSTKRTSLGDFMQQSLDKKTSRGLYKSWPSQHLRSLHFLPLLLRSHLPPYQALLMPVFQVPILNGKIRRTSDITLNDHGGFGDVFAGEYDDGQTTCTVAVKVLRPRFKNDRPVTRDNGQRREIKLWKCLFHPNIVPLLGLTTDFEDPNPFRPNLPGIVSPWMRNGNLLTYVKGRNLDIAQLLKLLCDVATGLAYLHSSLIIHGDLTPANVLIDEKHNACLTDFGLSTLTGGLEDTSYWTSTIGGAMRWRAPELVPEIGYAPTTHFVPRLTTECDIYSYGQIVLQIISGELPYYNIKHPECIRLELFKRNRPNRPVHCGRLTDEYWALVNKCWGETPGARPSATEVLTDVNGLHCNALARLV</sequence>
<name>A0A166SHS3_9AGAM</name>
<keyword evidence="3" id="KW-1185">Reference proteome</keyword>
<dbReference type="PANTHER" id="PTHR44329">
    <property type="entry name" value="SERINE/THREONINE-PROTEIN KINASE TNNI3K-RELATED"/>
    <property type="match status" value="1"/>
</dbReference>
<dbReference type="PROSITE" id="PS50011">
    <property type="entry name" value="PROTEIN_KINASE_DOM"/>
    <property type="match status" value="1"/>
</dbReference>
<gene>
    <name evidence="2" type="ORF">FIBSPDRAFT_1038831</name>
</gene>
<dbReference type="Gene3D" id="1.10.510.10">
    <property type="entry name" value="Transferase(Phosphotransferase) domain 1"/>
    <property type="match status" value="1"/>
</dbReference>
<dbReference type="STRING" id="436010.A0A166SHS3"/>
<dbReference type="Pfam" id="PF07714">
    <property type="entry name" value="PK_Tyr_Ser-Thr"/>
    <property type="match status" value="1"/>
</dbReference>
<dbReference type="GO" id="GO:0005524">
    <property type="term" value="F:ATP binding"/>
    <property type="evidence" value="ECO:0007669"/>
    <property type="project" value="InterPro"/>
</dbReference>
<dbReference type="InterPro" id="IPR008266">
    <property type="entry name" value="Tyr_kinase_AS"/>
</dbReference>
<dbReference type="GO" id="GO:0004674">
    <property type="term" value="F:protein serine/threonine kinase activity"/>
    <property type="evidence" value="ECO:0007669"/>
    <property type="project" value="TreeGrafter"/>
</dbReference>
<dbReference type="EMBL" id="KV417498">
    <property type="protein sequence ID" value="KZP29464.1"/>
    <property type="molecule type" value="Genomic_DNA"/>
</dbReference>
<dbReference type="SUPFAM" id="SSF56112">
    <property type="entry name" value="Protein kinase-like (PK-like)"/>
    <property type="match status" value="1"/>
</dbReference>
<protein>
    <submittedName>
        <fullName evidence="2">Kinase-like protein</fullName>
    </submittedName>
</protein>
<dbReference type="InterPro" id="IPR000719">
    <property type="entry name" value="Prot_kinase_dom"/>
</dbReference>
<evidence type="ECO:0000259" key="1">
    <source>
        <dbReference type="PROSITE" id="PS50011"/>
    </source>
</evidence>